<accession>A0AAJ5YW73</accession>
<evidence type="ECO:0008006" key="12">
    <source>
        <dbReference type="Google" id="ProtNLM"/>
    </source>
</evidence>
<evidence type="ECO:0000256" key="8">
    <source>
        <dbReference type="PROSITE-ProRule" id="PRU00339"/>
    </source>
</evidence>
<keyword evidence="5" id="KW-0677">Repeat</keyword>
<feature type="repeat" description="TPR" evidence="8">
    <location>
        <begin position="474"/>
        <end position="507"/>
    </location>
</feature>
<evidence type="ECO:0000256" key="4">
    <source>
        <dbReference type="ARBA" id="ARBA00022490"/>
    </source>
</evidence>
<dbReference type="GO" id="GO:0005778">
    <property type="term" value="C:peroxisomal membrane"/>
    <property type="evidence" value="ECO:0007669"/>
    <property type="project" value="TreeGrafter"/>
</dbReference>
<protein>
    <recommendedName>
        <fullName evidence="12">Peroxisomal targeting signal receptor</fullName>
    </recommendedName>
</protein>
<dbReference type="InterPro" id="IPR011990">
    <property type="entry name" value="TPR-like_helical_dom_sf"/>
</dbReference>
<evidence type="ECO:0000256" key="2">
    <source>
        <dbReference type="ARBA" id="ARBA00004496"/>
    </source>
</evidence>
<keyword evidence="11" id="KW-1185">Reference proteome</keyword>
<keyword evidence="4" id="KW-0963">Cytoplasm</keyword>
<dbReference type="InterPro" id="IPR024111">
    <property type="entry name" value="PEX5/PEX5L"/>
</dbReference>
<keyword evidence="6 8" id="KW-0802">TPR repeat</keyword>
<dbReference type="PROSITE" id="PS50293">
    <property type="entry name" value="TPR_REGION"/>
    <property type="match status" value="1"/>
</dbReference>
<dbReference type="Pfam" id="PF13181">
    <property type="entry name" value="TPR_8"/>
    <property type="match status" value="1"/>
</dbReference>
<feature type="region of interest" description="Disordered" evidence="9">
    <location>
        <begin position="1"/>
        <end position="62"/>
    </location>
</feature>
<dbReference type="PANTHER" id="PTHR10130:SF0">
    <property type="entry name" value="GH08708P"/>
    <property type="match status" value="1"/>
</dbReference>
<gene>
    <name evidence="10" type="ORF">MARU1_000097</name>
</gene>
<name>A0AAJ5YW73_9BASI</name>
<proteinExistence type="inferred from homology"/>
<dbReference type="SUPFAM" id="SSF48452">
    <property type="entry name" value="TPR-like"/>
    <property type="match status" value="1"/>
</dbReference>
<dbReference type="InterPro" id="IPR019734">
    <property type="entry name" value="TPR_rpt"/>
</dbReference>
<evidence type="ECO:0000313" key="10">
    <source>
        <dbReference type="EMBL" id="WFD14101.1"/>
    </source>
</evidence>
<reference evidence="10 11" key="1">
    <citation type="submission" date="2023-03" db="EMBL/GenBank/DDBJ databases">
        <title>Mating type loci evolution in Malassezia.</title>
        <authorList>
            <person name="Coelho M.A."/>
        </authorList>
    </citation>
    <scope>NUCLEOTIDE SEQUENCE [LARGE SCALE GENOMIC DNA]</scope>
    <source>
        <strain evidence="10 11">CBS 13387</strain>
    </source>
</reference>
<evidence type="ECO:0000256" key="9">
    <source>
        <dbReference type="SAM" id="MobiDB-lite"/>
    </source>
</evidence>
<sequence length="735" mass="80708">MSLPDLVSGGAGCGPVNPLQQLGKRFGQDRGAQFDSFGKGMPGRPPAFRTQASGASTSAGDPAFFAPEPAAPFQVDELRASLPPVGPPWPSTMEASFYRHQPPRASTASSSSSAAPAWAQDFLRASSSAQGVSAPASQRAMPRSMPVSAGPLDHRPFHAMLPMSAAPPPQAVPRAPDALESVSASSWESAFTAADAQQGAAESRLDAMSDDELAQAAEHLLHAVQHDTSDKFQQSEFLQLMRKLRDRQAVVRGDSIVDQDAKGKSKAPPTQADLDAMLQHATSQAARPAQRDHVQTADALADLEAFWREEDEAKEKRAPAASFVGDSGDVAARMREDDDLFAREYHKWTSLGTQVPGATAQWEEDWHDFAGDEDFVGRAWQGPAGHGVRGAQNAEWAKFQREWDAFDAEADGVRPAMQSRAHEPFPFEAPRYRFHDANPWAAHMTQHHAHHATPTMLDTVLEHEAAVQAHPTDASKWYHLGLRQQENERETQAIAALHEALQLDPTMKDAWLALAVSYTNENEREEALEALDRWIHVHTKYHSAVQSFLSQRSHIPEMSTHKRLANVLMAMARASAQDPHEPIDGDVQVALGVLFNSSGEYDKAVDCFTTALQVSPDDWILYNRIGATLSNSGRSEESLQYYQEALRLRPDFARCHFNLSISCLNLKMYAEAAEHAYTALTLQQASGDDVPGPPNHSLWEILRVSLELMRRPDLATLCLARDLNQIHLDQIVGTI</sequence>
<feature type="repeat" description="TPR" evidence="8">
    <location>
        <begin position="619"/>
        <end position="652"/>
    </location>
</feature>
<dbReference type="GO" id="GO:0005052">
    <property type="term" value="F:peroxisome matrix targeting signal-1 binding"/>
    <property type="evidence" value="ECO:0007669"/>
    <property type="project" value="TreeGrafter"/>
</dbReference>
<dbReference type="Pfam" id="PF13432">
    <property type="entry name" value="TPR_16"/>
    <property type="match status" value="1"/>
</dbReference>
<dbReference type="AlphaFoldDB" id="A0AAJ5YW73"/>
<evidence type="ECO:0000256" key="1">
    <source>
        <dbReference type="ARBA" id="ARBA00004275"/>
    </source>
</evidence>
<dbReference type="GO" id="GO:0016560">
    <property type="term" value="P:protein import into peroxisome matrix, docking"/>
    <property type="evidence" value="ECO:0007669"/>
    <property type="project" value="TreeGrafter"/>
</dbReference>
<dbReference type="PROSITE" id="PS50005">
    <property type="entry name" value="TPR"/>
    <property type="match status" value="3"/>
</dbReference>
<evidence type="ECO:0000256" key="5">
    <source>
        <dbReference type="ARBA" id="ARBA00022737"/>
    </source>
</evidence>
<evidence type="ECO:0000256" key="3">
    <source>
        <dbReference type="ARBA" id="ARBA00005348"/>
    </source>
</evidence>
<keyword evidence="7" id="KW-0576">Peroxisome</keyword>
<feature type="compositionally biased region" description="Polar residues" evidence="9">
    <location>
        <begin position="50"/>
        <end position="59"/>
    </location>
</feature>
<dbReference type="SMART" id="SM00028">
    <property type="entry name" value="TPR"/>
    <property type="match status" value="5"/>
</dbReference>
<evidence type="ECO:0000313" key="11">
    <source>
        <dbReference type="Proteomes" id="UP001217582"/>
    </source>
</evidence>
<organism evidence="10 11">
    <name type="scientific">Malassezia arunalokei</name>
    <dbReference type="NCBI Taxonomy" id="1514897"/>
    <lineage>
        <taxon>Eukaryota</taxon>
        <taxon>Fungi</taxon>
        <taxon>Dikarya</taxon>
        <taxon>Basidiomycota</taxon>
        <taxon>Ustilaginomycotina</taxon>
        <taxon>Malasseziomycetes</taxon>
        <taxon>Malasseziales</taxon>
        <taxon>Malasseziaceae</taxon>
        <taxon>Malassezia</taxon>
    </lineage>
</organism>
<evidence type="ECO:0000256" key="6">
    <source>
        <dbReference type="ARBA" id="ARBA00022803"/>
    </source>
</evidence>
<evidence type="ECO:0000256" key="7">
    <source>
        <dbReference type="ARBA" id="ARBA00023140"/>
    </source>
</evidence>
<comment type="similarity">
    <text evidence="3">Belongs to the peroxisomal targeting signal receptor family.</text>
</comment>
<dbReference type="Proteomes" id="UP001217582">
    <property type="component" value="Chromosome 1"/>
</dbReference>
<dbReference type="EMBL" id="CP119916">
    <property type="protein sequence ID" value="WFD14101.1"/>
    <property type="molecule type" value="Genomic_DNA"/>
</dbReference>
<dbReference type="PANTHER" id="PTHR10130">
    <property type="entry name" value="PEROXISOMAL TARGETING SIGNAL 1 RECEPTOR PEX5"/>
    <property type="match status" value="1"/>
</dbReference>
<dbReference type="Pfam" id="PF14559">
    <property type="entry name" value="TPR_19"/>
    <property type="match status" value="1"/>
</dbReference>
<comment type="subcellular location">
    <subcellularLocation>
        <location evidence="2">Cytoplasm</location>
    </subcellularLocation>
    <subcellularLocation>
        <location evidence="1">Peroxisome</location>
    </subcellularLocation>
</comment>
<dbReference type="Gene3D" id="1.25.40.10">
    <property type="entry name" value="Tetratricopeptide repeat domain"/>
    <property type="match status" value="1"/>
</dbReference>
<feature type="repeat" description="TPR" evidence="8">
    <location>
        <begin position="585"/>
        <end position="618"/>
    </location>
</feature>
<dbReference type="GO" id="GO:0005829">
    <property type="term" value="C:cytosol"/>
    <property type="evidence" value="ECO:0007669"/>
    <property type="project" value="TreeGrafter"/>
</dbReference>